<name>A0A0D0L7C5_VARPD</name>
<sequence length="82" mass="8358">MKIPLPPRRAWLEGLKNVACAVAVTAAVGAGAVIAASESLQPMPASAIVVLCDALGRCRGAMRPDASASRDIVVQSLAHPDP</sequence>
<dbReference type="AlphaFoldDB" id="A0A0D0L7C5"/>
<reference evidence="1 2" key="1">
    <citation type="submission" date="2014-12" db="EMBL/GenBank/DDBJ databases">
        <title>16Stimator: statistical estimation of ribosomal gene copy numbers from draft genome assemblies.</title>
        <authorList>
            <person name="Perisin M.A."/>
            <person name="Vetter M."/>
            <person name="Gilbert J.A."/>
            <person name="Bergelson J."/>
        </authorList>
    </citation>
    <scope>NUCLEOTIDE SEQUENCE [LARGE SCALE GENOMIC DNA]</scope>
    <source>
        <strain evidence="1 2">MEDvA23</strain>
    </source>
</reference>
<dbReference type="EMBL" id="JXQQ01000016">
    <property type="protein sequence ID" value="KIQ34292.1"/>
    <property type="molecule type" value="Genomic_DNA"/>
</dbReference>
<organism evidence="1 2">
    <name type="scientific">Variovorax paradoxus</name>
    <dbReference type="NCBI Taxonomy" id="34073"/>
    <lineage>
        <taxon>Bacteria</taxon>
        <taxon>Pseudomonadati</taxon>
        <taxon>Pseudomonadota</taxon>
        <taxon>Betaproteobacteria</taxon>
        <taxon>Burkholderiales</taxon>
        <taxon>Comamonadaceae</taxon>
        <taxon>Variovorax</taxon>
    </lineage>
</organism>
<dbReference type="Proteomes" id="UP000032067">
    <property type="component" value="Unassembled WGS sequence"/>
</dbReference>
<protein>
    <submittedName>
        <fullName evidence="1">Uncharacterized protein</fullName>
    </submittedName>
</protein>
<proteinExistence type="predicted"/>
<accession>A0A0D0L7C5</accession>
<gene>
    <name evidence="1" type="ORF">RT97_08185</name>
</gene>
<dbReference type="RefSeq" id="WP_155403764.1">
    <property type="nucleotide sequence ID" value="NZ_JXQQ01000016.1"/>
</dbReference>
<evidence type="ECO:0000313" key="2">
    <source>
        <dbReference type="Proteomes" id="UP000032067"/>
    </source>
</evidence>
<dbReference type="OrthoDB" id="8859580at2"/>
<comment type="caution">
    <text evidence="1">The sequence shown here is derived from an EMBL/GenBank/DDBJ whole genome shotgun (WGS) entry which is preliminary data.</text>
</comment>
<evidence type="ECO:0000313" key="1">
    <source>
        <dbReference type="EMBL" id="KIQ34292.1"/>
    </source>
</evidence>